<feature type="signal peptide" evidence="1">
    <location>
        <begin position="1"/>
        <end position="27"/>
    </location>
</feature>
<accession>A0A6M1T6N7</accession>
<evidence type="ECO:0000256" key="1">
    <source>
        <dbReference type="SAM" id="SignalP"/>
    </source>
</evidence>
<dbReference type="RefSeq" id="WP_165270850.1">
    <property type="nucleotide sequence ID" value="NZ_JAALLS010000024.1"/>
</dbReference>
<dbReference type="EMBL" id="JAALLS010000024">
    <property type="protein sequence ID" value="NGP89769.1"/>
    <property type="molecule type" value="Genomic_DNA"/>
</dbReference>
<evidence type="ECO:0000313" key="2">
    <source>
        <dbReference type="EMBL" id="NGP89769.1"/>
    </source>
</evidence>
<protein>
    <submittedName>
        <fullName evidence="2">Uncharacterized protein</fullName>
    </submittedName>
</protein>
<dbReference type="AlphaFoldDB" id="A0A6M1T6N7"/>
<dbReference type="Proteomes" id="UP000479132">
    <property type="component" value="Unassembled WGS sequence"/>
</dbReference>
<reference evidence="2 3" key="1">
    <citation type="submission" date="2020-02" db="EMBL/GenBank/DDBJ databases">
        <title>Aliifodinibius halophilus 2W32, complete genome.</title>
        <authorList>
            <person name="Li Y."/>
            <person name="Wu S."/>
        </authorList>
    </citation>
    <scope>NUCLEOTIDE SEQUENCE [LARGE SCALE GENOMIC DNA]</scope>
    <source>
        <strain evidence="2 3">2W32</strain>
    </source>
</reference>
<sequence length="66" mass="7138">MIKKKAIRNFVIALLFALSFPVIEASADIIIVESDDWFASEVTYTGIIDSGTLVLVQNCPGVFGSC</sequence>
<keyword evidence="3" id="KW-1185">Reference proteome</keyword>
<proteinExistence type="predicted"/>
<keyword evidence="1" id="KW-0732">Signal</keyword>
<evidence type="ECO:0000313" key="3">
    <source>
        <dbReference type="Proteomes" id="UP000479132"/>
    </source>
</evidence>
<comment type="caution">
    <text evidence="2">The sequence shown here is derived from an EMBL/GenBank/DDBJ whole genome shotgun (WGS) entry which is preliminary data.</text>
</comment>
<gene>
    <name evidence="2" type="ORF">G3569_15530</name>
</gene>
<feature type="chain" id="PRO_5026780992" evidence="1">
    <location>
        <begin position="28"/>
        <end position="66"/>
    </location>
</feature>
<name>A0A6M1T6N7_9BACT</name>
<organism evidence="2 3">
    <name type="scientific">Fodinibius halophilus</name>
    <dbReference type="NCBI Taxonomy" id="1736908"/>
    <lineage>
        <taxon>Bacteria</taxon>
        <taxon>Pseudomonadati</taxon>
        <taxon>Balneolota</taxon>
        <taxon>Balneolia</taxon>
        <taxon>Balneolales</taxon>
        <taxon>Balneolaceae</taxon>
        <taxon>Fodinibius</taxon>
    </lineage>
</organism>